<dbReference type="OrthoDB" id="9788818at2"/>
<dbReference type="GO" id="GO:0016301">
    <property type="term" value="F:kinase activity"/>
    <property type="evidence" value="ECO:0007669"/>
    <property type="project" value="UniProtKB-KW"/>
</dbReference>
<feature type="domain" description="PTS EIIB type-4" evidence="8">
    <location>
        <begin position="1"/>
        <end position="158"/>
    </location>
</feature>
<evidence type="ECO:0000259" key="8">
    <source>
        <dbReference type="PROSITE" id="PS51101"/>
    </source>
</evidence>
<evidence type="ECO:0000256" key="2">
    <source>
        <dbReference type="ARBA" id="ARBA00022448"/>
    </source>
</evidence>
<dbReference type="Pfam" id="PF03830">
    <property type="entry name" value="PTSIIB_sorb"/>
    <property type="match status" value="1"/>
</dbReference>
<dbReference type="PROSITE" id="PS51101">
    <property type="entry name" value="PTS_EIIB_TYPE_4"/>
    <property type="match status" value="1"/>
</dbReference>
<keyword evidence="6" id="KW-0598">Phosphotransferase system</keyword>
<dbReference type="GO" id="GO:0008982">
    <property type="term" value="F:protein-N(PI)-phosphohistidine-sugar phosphotransferase activity"/>
    <property type="evidence" value="ECO:0007669"/>
    <property type="project" value="InterPro"/>
</dbReference>
<dbReference type="InterPro" id="IPR036667">
    <property type="entry name" value="PTS_IIB_sorbose-sp_sf"/>
</dbReference>
<dbReference type="InterPro" id="IPR004720">
    <property type="entry name" value="PTS_IIB_sorbose-sp"/>
</dbReference>
<dbReference type="RefSeq" id="WP_073142091.1">
    <property type="nucleotide sequence ID" value="NZ_FQWQ01000005.1"/>
</dbReference>
<comment type="subcellular location">
    <subcellularLocation>
        <location evidence="1">Cytoplasm</location>
    </subcellularLocation>
</comment>
<evidence type="ECO:0000256" key="7">
    <source>
        <dbReference type="ARBA" id="ARBA00022777"/>
    </source>
</evidence>
<keyword evidence="4" id="KW-0762">Sugar transport</keyword>
<keyword evidence="10" id="KW-1185">Reference proteome</keyword>
<dbReference type="EMBL" id="FQWQ01000005">
    <property type="protein sequence ID" value="SHH91470.1"/>
    <property type="molecule type" value="Genomic_DNA"/>
</dbReference>
<evidence type="ECO:0000256" key="3">
    <source>
        <dbReference type="ARBA" id="ARBA00022490"/>
    </source>
</evidence>
<evidence type="ECO:0000256" key="4">
    <source>
        <dbReference type="ARBA" id="ARBA00022597"/>
    </source>
</evidence>
<proteinExistence type="predicted"/>
<organism evidence="9 10">
    <name type="scientific">Chryseolinea serpens</name>
    <dbReference type="NCBI Taxonomy" id="947013"/>
    <lineage>
        <taxon>Bacteria</taxon>
        <taxon>Pseudomonadati</taxon>
        <taxon>Bacteroidota</taxon>
        <taxon>Cytophagia</taxon>
        <taxon>Cytophagales</taxon>
        <taxon>Fulvivirgaceae</taxon>
        <taxon>Chryseolinea</taxon>
    </lineage>
</organism>
<evidence type="ECO:0000256" key="6">
    <source>
        <dbReference type="ARBA" id="ARBA00022683"/>
    </source>
</evidence>
<keyword evidence="7" id="KW-0418">Kinase</keyword>
<evidence type="ECO:0000256" key="1">
    <source>
        <dbReference type="ARBA" id="ARBA00004496"/>
    </source>
</evidence>
<sequence>MIKLTRIDDRLVHGQVAFTWVPALSVDCLLVANDKVAKDEFQKMTLNLAKPANTKLVIKTLADAILFLNDDKNSKANVLILINSIKDAATLAAGVSAITSINFGGIRGKAGSRLISKAIAITDDDVPVLQELIQKNIELEIRQVPTDSKQKVESLLDK</sequence>
<evidence type="ECO:0000313" key="9">
    <source>
        <dbReference type="EMBL" id="SHH91470.1"/>
    </source>
</evidence>
<evidence type="ECO:0000256" key="5">
    <source>
        <dbReference type="ARBA" id="ARBA00022679"/>
    </source>
</evidence>
<dbReference type="Gene3D" id="3.40.35.10">
    <property type="entry name" value="Phosphotransferase system, sorbose subfamily IIB component"/>
    <property type="match status" value="1"/>
</dbReference>
<evidence type="ECO:0000313" key="10">
    <source>
        <dbReference type="Proteomes" id="UP000184212"/>
    </source>
</evidence>
<accession>A0A1M5WVI5</accession>
<reference evidence="9 10" key="1">
    <citation type="submission" date="2016-11" db="EMBL/GenBank/DDBJ databases">
        <authorList>
            <person name="Jaros S."/>
            <person name="Januszkiewicz K."/>
            <person name="Wedrychowicz H."/>
        </authorList>
    </citation>
    <scope>NUCLEOTIDE SEQUENCE [LARGE SCALE GENOMIC DNA]</scope>
    <source>
        <strain evidence="9 10">DSM 24574</strain>
    </source>
</reference>
<protein>
    <submittedName>
        <fullName evidence="9">PTS system, mannose-specific IIB component</fullName>
    </submittedName>
</protein>
<gene>
    <name evidence="9" type="ORF">SAMN04488109_6057</name>
</gene>
<name>A0A1M5WVI5_9BACT</name>
<dbReference type="SUPFAM" id="SSF52728">
    <property type="entry name" value="PTS IIb component"/>
    <property type="match status" value="1"/>
</dbReference>
<dbReference type="STRING" id="947013.SAMN04488109_6057"/>
<dbReference type="GO" id="GO:0009401">
    <property type="term" value="P:phosphoenolpyruvate-dependent sugar phosphotransferase system"/>
    <property type="evidence" value="ECO:0007669"/>
    <property type="project" value="UniProtKB-KW"/>
</dbReference>
<dbReference type="GO" id="GO:0005737">
    <property type="term" value="C:cytoplasm"/>
    <property type="evidence" value="ECO:0007669"/>
    <property type="project" value="UniProtKB-SubCell"/>
</dbReference>
<dbReference type="Proteomes" id="UP000184212">
    <property type="component" value="Unassembled WGS sequence"/>
</dbReference>
<keyword evidence="5" id="KW-0808">Transferase</keyword>
<dbReference type="AlphaFoldDB" id="A0A1M5WVI5"/>
<keyword evidence="3" id="KW-0963">Cytoplasm</keyword>
<keyword evidence="2" id="KW-0813">Transport</keyword>